<dbReference type="AlphaFoldDB" id="A0A2N7PIK6"/>
<accession>A0A2N7PIK6</accession>
<comment type="caution">
    <text evidence="1">The sequence shown here is derived from an EMBL/GenBank/DDBJ whole genome shotgun (WGS) entry which is preliminary data.</text>
</comment>
<evidence type="ECO:0000313" key="1">
    <source>
        <dbReference type="EMBL" id="PMP61645.1"/>
    </source>
</evidence>
<protein>
    <submittedName>
        <fullName evidence="1">Uncharacterized protein</fullName>
    </submittedName>
</protein>
<dbReference type="Proteomes" id="UP000235731">
    <property type="component" value="Unassembled WGS sequence"/>
</dbReference>
<proteinExistence type="predicted"/>
<feature type="non-terminal residue" evidence="1">
    <location>
        <position position="1"/>
    </location>
</feature>
<name>A0A2N7PIK6_9BACT</name>
<sequence>DPKILQKLKEKVQKELVNKEKECIEFWLSEITKIYQKNHKTLEELKSDLRFFMDKMKNRLEILKTKGY</sequence>
<evidence type="ECO:0000313" key="2">
    <source>
        <dbReference type="Proteomes" id="UP000235731"/>
    </source>
</evidence>
<dbReference type="EMBL" id="PNIE01000078">
    <property type="protein sequence ID" value="PMP61645.1"/>
    <property type="molecule type" value="Genomic_DNA"/>
</dbReference>
<gene>
    <name evidence="1" type="ORF">C0197_05370</name>
</gene>
<organism evidence="1 2">
    <name type="scientific">Caldimicrobium thiodismutans</name>
    <dbReference type="NCBI Taxonomy" id="1653476"/>
    <lineage>
        <taxon>Bacteria</taxon>
        <taxon>Pseudomonadati</taxon>
        <taxon>Thermodesulfobacteriota</taxon>
        <taxon>Thermodesulfobacteria</taxon>
        <taxon>Thermodesulfobacteriales</taxon>
        <taxon>Thermodesulfobacteriaceae</taxon>
        <taxon>Caldimicrobium</taxon>
    </lineage>
</organism>
<reference evidence="1 2" key="1">
    <citation type="submission" date="2018-01" db="EMBL/GenBank/DDBJ databases">
        <title>Metagenomic assembled genomes from two thermal pools in the Uzon Caldera, Kamchatka, Russia.</title>
        <authorList>
            <person name="Wilkins L."/>
            <person name="Ettinger C."/>
        </authorList>
    </citation>
    <scope>NUCLEOTIDE SEQUENCE [LARGE SCALE GENOMIC DNA]</scope>
    <source>
        <strain evidence="1">ZAV-15</strain>
    </source>
</reference>